<protein>
    <recommendedName>
        <fullName evidence="5">Lipoprotein</fullName>
    </recommendedName>
</protein>
<dbReference type="PIRSF" id="PIRSF029720">
    <property type="entry name" value="UCP029720"/>
    <property type="match status" value="1"/>
</dbReference>
<feature type="signal peptide" evidence="2">
    <location>
        <begin position="1"/>
        <end position="20"/>
    </location>
</feature>
<evidence type="ECO:0000256" key="2">
    <source>
        <dbReference type="SAM" id="SignalP"/>
    </source>
</evidence>
<comment type="caution">
    <text evidence="3">The sequence shown here is derived from an EMBL/GenBank/DDBJ whole genome shotgun (WGS) entry which is preliminary data.</text>
</comment>
<evidence type="ECO:0000256" key="1">
    <source>
        <dbReference type="SAM" id="MobiDB-lite"/>
    </source>
</evidence>
<organism evidence="3 4">
    <name type="scientific">Crenobacter oryzisoli</name>
    <dbReference type="NCBI Taxonomy" id="3056844"/>
    <lineage>
        <taxon>Bacteria</taxon>
        <taxon>Pseudomonadati</taxon>
        <taxon>Pseudomonadota</taxon>
        <taxon>Betaproteobacteria</taxon>
        <taxon>Neisseriales</taxon>
        <taxon>Neisseriaceae</taxon>
        <taxon>Crenobacter</taxon>
    </lineage>
</organism>
<proteinExistence type="predicted"/>
<dbReference type="Pfam" id="PF03640">
    <property type="entry name" value="Lipoprotein_15"/>
    <property type="match status" value="2"/>
</dbReference>
<dbReference type="Proteomes" id="UP001168540">
    <property type="component" value="Unassembled WGS sequence"/>
</dbReference>
<dbReference type="EMBL" id="JAUEDK010000014">
    <property type="protein sequence ID" value="MDN0075138.1"/>
    <property type="molecule type" value="Genomic_DNA"/>
</dbReference>
<evidence type="ECO:0008006" key="5">
    <source>
        <dbReference type="Google" id="ProtNLM"/>
    </source>
</evidence>
<feature type="chain" id="PRO_5047020745" description="Lipoprotein" evidence="2">
    <location>
        <begin position="21"/>
        <end position="119"/>
    </location>
</feature>
<reference evidence="3" key="1">
    <citation type="submission" date="2023-06" db="EMBL/GenBank/DDBJ databases">
        <authorList>
            <person name="Zhang S."/>
        </authorList>
    </citation>
    <scope>NUCLEOTIDE SEQUENCE</scope>
    <source>
        <strain evidence="3">SG2303</strain>
    </source>
</reference>
<gene>
    <name evidence="3" type="ORF">QU481_09585</name>
</gene>
<keyword evidence="4" id="KW-1185">Reference proteome</keyword>
<dbReference type="InterPro" id="IPR014558">
    <property type="entry name" value="UCP029720"/>
</dbReference>
<evidence type="ECO:0000313" key="3">
    <source>
        <dbReference type="EMBL" id="MDN0075138.1"/>
    </source>
</evidence>
<dbReference type="InterPro" id="IPR005297">
    <property type="entry name" value="Lipoprotein_repeat"/>
</dbReference>
<dbReference type="PANTHER" id="PTHR39335">
    <property type="entry name" value="BLL4220 PROTEIN"/>
    <property type="match status" value="1"/>
</dbReference>
<name>A0ABT7XMW2_9NEIS</name>
<accession>A0ABT7XMW2</accession>
<feature type="region of interest" description="Disordered" evidence="1">
    <location>
        <begin position="99"/>
        <end position="119"/>
    </location>
</feature>
<keyword evidence="2" id="KW-0732">Signal</keyword>
<sequence length="119" mass="12915">MKSSLAWLALGASVAWPVLAEAPEVMSGRLVDEHKMTLYVFAKDAPGKSNCDAGCASKWPPAIADAYDKASGNWSLVKRDDGRQQWAYKGQPLYRWSMDKKPGDTGGDGMAGMWHAAKP</sequence>
<evidence type="ECO:0000313" key="4">
    <source>
        <dbReference type="Proteomes" id="UP001168540"/>
    </source>
</evidence>
<dbReference type="PANTHER" id="PTHR39335:SF1">
    <property type="entry name" value="BLL4220 PROTEIN"/>
    <property type="match status" value="1"/>
</dbReference>
<dbReference type="RefSeq" id="WP_289829735.1">
    <property type="nucleotide sequence ID" value="NZ_JAUEDK010000014.1"/>
</dbReference>